<keyword evidence="8 12" id="KW-0798">TonB box</keyword>
<keyword evidence="4" id="KW-0410">Iron transport</keyword>
<evidence type="ECO:0000256" key="7">
    <source>
        <dbReference type="ARBA" id="ARBA00023065"/>
    </source>
</evidence>
<dbReference type="GO" id="GO:0006826">
    <property type="term" value="P:iron ion transport"/>
    <property type="evidence" value="ECO:0007669"/>
    <property type="project" value="UniProtKB-KW"/>
</dbReference>
<dbReference type="SUPFAM" id="SSF56935">
    <property type="entry name" value="Porins"/>
    <property type="match status" value="1"/>
</dbReference>
<organism evidence="16 17">
    <name type="scientific">Pseudoteredinibacter isoporae</name>
    <dbReference type="NCBI Taxonomy" id="570281"/>
    <lineage>
        <taxon>Bacteria</taxon>
        <taxon>Pseudomonadati</taxon>
        <taxon>Pseudomonadota</taxon>
        <taxon>Gammaproteobacteria</taxon>
        <taxon>Cellvibrionales</taxon>
        <taxon>Cellvibrionaceae</taxon>
        <taxon>Pseudoteredinibacter</taxon>
    </lineage>
</organism>
<dbReference type="InParanoid" id="A0A7X0JUH6"/>
<evidence type="ECO:0000256" key="13">
    <source>
        <dbReference type="SAM" id="SignalP"/>
    </source>
</evidence>
<dbReference type="PANTHER" id="PTHR32552">
    <property type="entry name" value="FERRICHROME IRON RECEPTOR-RELATED"/>
    <property type="match status" value="1"/>
</dbReference>
<evidence type="ECO:0000259" key="15">
    <source>
        <dbReference type="Pfam" id="PF07715"/>
    </source>
</evidence>
<evidence type="ECO:0000259" key="14">
    <source>
        <dbReference type="Pfam" id="PF00593"/>
    </source>
</evidence>
<proteinExistence type="inferred from homology"/>
<evidence type="ECO:0000256" key="11">
    <source>
        <dbReference type="PROSITE-ProRule" id="PRU01360"/>
    </source>
</evidence>
<evidence type="ECO:0000256" key="3">
    <source>
        <dbReference type="ARBA" id="ARBA00022452"/>
    </source>
</evidence>
<dbReference type="PROSITE" id="PS52016">
    <property type="entry name" value="TONB_DEPENDENT_REC_3"/>
    <property type="match status" value="1"/>
</dbReference>
<dbReference type="InterPro" id="IPR000531">
    <property type="entry name" value="Beta-barrel_TonB"/>
</dbReference>
<accession>A0A7X0JUH6</accession>
<comment type="similarity">
    <text evidence="11 12">Belongs to the TonB-dependent receptor family.</text>
</comment>
<dbReference type="Pfam" id="PF00593">
    <property type="entry name" value="TonB_dep_Rec_b-barrel"/>
    <property type="match status" value="1"/>
</dbReference>
<evidence type="ECO:0000256" key="5">
    <source>
        <dbReference type="ARBA" id="ARBA00022692"/>
    </source>
</evidence>
<evidence type="ECO:0000313" key="17">
    <source>
        <dbReference type="Proteomes" id="UP000528457"/>
    </source>
</evidence>
<evidence type="ECO:0000256" key="2">
    <source>
        <dbReference type="ARBA" id="ARBA00022448"/>
    </source>
</evidence>
<dbReference type="InterPro" id="IPR012910">
    <property type="entry name" value="Plug_dom"/>
</dbReference>
<dbReference type="PANTHER" id="PTHR32552:SF81">
    <property type="entry name" value="TONB-DEPENDENT OUTER MEMBRANE RECEPTOR"/>
    <property type="match status" value="1"/>
</dbReference>
<feature type="chain" id="PRO_5031105462" evidence="13">
    <location>
        <begin position="27"/>
        <end position="776"/>
    </location>
</feature>
<keyword evidence="10 11" id="KW-0998">Cell outer membrane</keyword>
<sequence length="776" mass="84926">MNKYNKCAISVAVAAVSMGASTTTLAQATLEEVVVTATKRAVGLQDVPIAISVVSGEAIEQYGLTELDELSAQIPNVHIGESGGNNQIFIRGIGSGNNSGFEQSVGTFIDGVYFGRARNSRAAFLDLERIEVLKGPQSTLFGKNTIAGAINITSAQPEDEFSAYVEGSYETELDGRALTAMVTGPISESVKGRLVAKTFERDGWMENQFPGATDGTSQDNEVIRATLVWDASDVSTFTLKAEYGEWGTVGANSTISHAEPGSVFLFGLNDPDFAATIPDAYRQSQTPGRPGREVKDDTESTILQLSWDYDLGESQLRSITSYTEYEFERCLDVDYTSIDLIDQCTDESNEQFTQEFLFSSPQGEVFEYLAGIYYQTATLDIDTDIGTQWSSVPPLESAVFAAIGNPALPVGAIDGLLRGVTEQKTRAWSAFAEVTWNITPEFRTIFGLRYSDDKKEIDKDNTVSSLTGSSPLSNAQLNGIYTAFSFFTTYSYELERSEDHVTGNLNFQWDVSDDTMAYVNFATGFKAGGFDTSNNMDRSREFEDEGVKSIDLGMKSTLWDGRARVNAAYFVSEYSDVQVSSFESASFIVGNAAKSEVQGVEVDFTVAATETIEVNGAIAWLDAEYKNYKNGPCLVADLLSGDCSNTNPQDLSGTTLQFSPEISGQLGIQYRRNLTESLGLIASVQGIYSDDFHVAPNGDRRSVQKAHTKVNARLSLESNDGQWSLALVGKNLTDKTTFNWANDATLSGQRLGFDNAYFRQYEAPRTYELQARYYFD</sequence>
<keyword evidence="3 11" id="KW-1134">Transmembrane beta strand</keyword>
<evidence type="ECO:0000256" key="12">
    <source>
        <dbReference type="RuleBase" id="RU003357"/>
    </source>
</evidence>
<keyword evidence="16" id="KW-0675">Receptor</keyword>
<keyword evidence="2 11" id="KW-0813">Transport</keyword>
<keyword evidence="5 11" id="KW-0812">Transmembrane</keyword>
<dbReference type="GO" id="GO:0009279">
    <property type="term" value="C:cell outer membrane"/>
    <property type="evidence" value="ECO:0007669"/>
    <property type="project" value="UniProtKB-SubCell"/>
</dbReference>
<dbReference type="InterPro" id="IPR039426">
    <property type="entry name" value="TonB-dep_rcpt-like"/>
</dbReference>
<keyword evidence="13" id="KW-0732">Signal</keyword>
<keyword evidence="6" id="KW-0408">Iron</keyword>
<feature type="domain" description="TonB-dependent receptor-like beta-barrel" evidence="14">
    <location>
        <begin position="270"/>
        <end position="732"/>
    </location>
</feature>
<feature type="domain" description="TonB-dependent receptor plug" evidence="15">
    <location>
        <begin position="44"/>
        <end position="149"/>
    </location>
</feature>
<dbReference type="Gene3D" id="2.40.170.20">
    <property type="entry name" value="TonB-dependent receptor, beta-barrel domain"/>
    <property type="match status" value="1"/>
</dbReference>
<reference evidence="16 17" key="1">
    <citation type="submission" date="2020-08" db="EMBL/GenBank/DDBJ databases">
        <title>Genomic Encyclopedia of Type Strains, Phase IV (KMG-IV): sequencing the most valuable type-strain genomes for metagenomic binning, comparative biology and taxonomic classification.</title>
        <authorList>
            <person name="Goeker M."/>
        </authorList>
    </citation>
    <scope>NUCLEOTIDE SEQUENCE [LARGE SCALE GENOMIC DNA]</scope>
    <source>
        <strain evidence="16 17">DSM 22368</strain>
    </source>
</reference>
<keyword evidence="17" id="KW-1185">Reference proteome</keyword>
<evidence type="ECO:0000256" key="1">
    <source>
        <dbReference type="ARBA" id="ARBA00004571"/>
    </source>
</evidence>
<dbReference type="RefSeq" id="WP_166845757.1">
    <property type="nucleotide sequence ID" value="NZ_JAAONY010000002.1"/>
</dbReference>
<feature type="signal peptide" evidence="13">
    <location>
        <begin position="1"/>
        <end position="26"/>
    </location>
</feature>
<evidence type="ECO:0000313" key="16">
    <source>
        <dbReference type="EMBL" id="MBB6522508.1"/>
    </source>
</evidence>
<dbReference type="InterPro" id="IPR036942">
    <property type="entry name" value="Beta-barrel_TonB_sf"/>
</dbReference>
<protein>
    <submittedName>
        <fullName evidence="16">Outer membrane receptor protein involved in Fe transport</fullName>
    </submittedName>
</protein>
<keyword evidence="7" id="KW-0406">Ion transport</keyword>
<dbReference type="EMBL" id="JACHHT010000002">
    <property type="protein sequence ID" value="MBB6522508.1"/>
    <property type="molecule type" value="Genomic_DNA"/>
</dbReference>
<keyword evidence="9 11" id="KW-0472">Membrane</keyword>
<dbReference type="Proteomes" id="UP000528457">
    <property type="component" value="Unassembled WGS sequence"/>
</dbReference>
<evidence type="ECO:0000256" key="9">
    <source>
        <dbReference type="ARBA" id="ARBA00023136"/>
    </source>
</evidence>
<name>A0A7X0JUH6_9GAMM</name>
<dbReference type="Pfam" id="PF07715">
    <property type="entry name" value="Plug"/>
    <property type="match status" value="1"/>
</dbReference>
<comment type="caution">
    <text evidence="16">The sequence shown here is derived from an EMBL/GenBank/DDBJ whole genome shotgun (WGS) entry which is preliminary data.</text>
</comment>
<evidence type="ECO:0000256" key="6">
    <source>
        <dbReference type="ARBA" id="ARBA00023004"/>
    </source>
</evidence>
<gene>
    <name evidence="16" type="ORF">HNR48_002793</name>
</gene>
<comment type="subcellular location">
    <subcellularLocation>
        <location evidence="1 11">Cell outer membrane</location>
        <topology evidence="1 11">Multi-pass membrane protein</topology>
    </subcellularLocation>
</comment>
<evidence type="ECO:0000256" key="8">
    <source>
        <dbReference type="ARBA" id="ARBA00023077"/>
    </source>
</evidence>
<evidence type="ECO:0000256" key="4">
    <source>
        <dbReference type="ARBA" id="ARBA00022496"/>
    </source>
</evidence>
<dbReference type="AlphaFoldDB" id="A0A7X0JUH6"/>
<evidence type="ECO:0000256" key="10">
    <source>
        <dbReference type="ARBA" id="ARBA00023237"/>
    </source>
</evidence>